<comment type="caution">
    <text evidence="9">The sequence shown here is derived from an EMBL/GenBank/DDBJ whole genome shotgun (WGS) entry which is preliminary data.</text>
</comment>
<evidence type="ECO:0000256" key="1">
    <source>
        <dbReference type="ARBA" id="ARBA00004651"/>
    </source>
</evidence>
<organism evidence="9 10">
    <name type="scientific">Demequina muriae</name>
    <dbReference type="NCBI Taxonomy" id="3051664"/>
    <lineage>
        <taxon>Bacteria</taxon>
        <taxon>Bacillati</taxon>
        <taxon>Actinomycetota</taxon>
        <taxon>Actinomycetes</taxon>
        <taxon>Micrococcales</taxon>
        <taxon>Demequinaceae</taxon>
        <taxon>Demequina</taxon>
    </lineage>
</organism>
<dbReference type="EMBL" id="JAUHQA010000001">
    <property type="protein sequence ID" value="MDN4480404.1"/>
    <property type="molecule type" value="Genomic_DNA"/>
</dbReference>
<evidence type="ECO:0000259" key="7">
    <source>
        <dbReference type="Pfam" id="PF09851"/>
    </source>
</evidence>
<dbReference type="RefSeq" id="WP_301141789.1">
    <property type="nucleotide sequence ID" value="NZ_JAUHQA010000001.1"/>
</dbReference>
<reference evidence="9" key="1">
    <citation type="submission" date="2023-06" db="EMBL/GenBank/DDBJ databases">
        <title>Egi l300058.</title>
        <authorList>
            <person name="Gao L."/>
            <person name="Fang B.-Z."/>
            <person name="Li W.-J."/>
        </authorList>
    </citation>
    <scope>NUCLEOTIDE SEQUENCE</scope>
    <source>
        <strain evidence="9">EGI L300058</strain>
    </source>
</reference>
<dbReference type="Pfam" id="PF13396">
    <property type="entry name" value="PLDc_N"/>
    <property type="match status" value="1"/>
</dbReference>
<comment type="subcellular location">
    <subcellularLocation>
        <location evidence="1">Cell membrane</location>
        <topology evidence="1">Multi-pass membrane protein</topology>
    </subcellularLocation>
</comment>
<evidence type="ECO:0000256" key="4">
    <source>
        <dbReference type="ARBA" id="ARBA00022989"/>
    </source>
</evidence>
<accession>A0ABT8GG34</accession>
<keyword evidence="10" id="KW-1185">Reference proteome</keyword>
<feature type="domain" description="Cardiolipin synthase N-terminal" evidence="8">
    <location>
        <begin position="25"/>
        <end position="67"/>
    </location>
</feature>
<keyword evidence="2" id="KW-1003">Cell membrane</keyword>
<keyword evidence="4 6" id="KW-1133">Transmembrane helix</keyword>
<gene>
    <name evidence="9" type="ORF">QQX02_05640</name>
</gene>
<name>A0ABT8GG34_9MICO</name>
<protein>
    <submittedName>
        <fullName evidence="9">SHOCT domain-containing protein</fullName>
    </submittedName>
</protein>
<feature type="transmembrane region" description="Helical" evidence="6">
    <location>
        <begin position="46"/>
        <end position="66"/>
    </location>
</feature>
<evidence type="ECO:0000256" key="2">
    <source>
        <dbReference type="ARBA" id="ARBA00022475"/>
    </source>
</evidence>
<evidence type="ECO:0000313" key="9">
    <source>
        <dbReference type="EMBL" id="MDN4480404.1"/>
    </source>
</evidence>
<dbReference type="Proteomes" id="UP001172708">
    <property type="component" value="Unassembled WGS sequence"/>
</dbReference>
<feature type="transmembrane region" description="Helical" evidence="6">
    <location>
        <begin position="12"/>
        <end position="31"/>
    </location>
</feature>
<feature type="domain" description="SHOCT" evidence="7">
    <location>
        <begin position="103"/>
        <end position="129"/>
    </location>
</feature>
<evidence type="ECO:0000256" key="5">
    <source>
        <dbReference type="ARBA" id="ARBA00023136"/>
    </source>
</evidence>
<dbReference type="Pfam" id="PF09851">
    <property type="entry name" value="SHOCT"/>
    <property type="match status" value="1"/>
</dbReference>
<proteinExistence type="predicted"/>
<dbReference type="InterPro" id="IPR027379">
    <property type="entry name" value="CLS_N"/>
</dbReference>
<dbReference type="InterPro" id="IPR018649">
    <property type="entry name" value="SHOCT"/>
</dbReference>
<evidence type="ECO:0000256" key="3">
    <source>
        <dbReference type="ARBA" id="ARBA00022692"/>
    </source>
</evidence>
<sequence>MEFLENFVSIMLYTLWIMVMISFFVIVIRIIMDVFRDRDLSGWGKAGWLILIALVPVLGSVIYLLARGTGMARRDVAAAQAIREAQVDYTKGLIEEAGGAAGQIRAAKELLDAGAITAAEYEALKAKALS</sequence>
<evidence type="ECO:0000313" key="10">
    <source>
        <dbReference type="Proteomes" id="UP001172708"/>
    </source>
</evidence>
<keyword evidence="3 6" id="KW-0812">Transmembrane</keyword>
<keyword evidence="5 6" id="KW-0472">Membrane</keyword>
<evidence type="ECO:0000259" key="8">
    <source>
        <dbReference type="Pfam" id="PF13396"/>
    </source>
</evidence>
<evidence type="ECO:0000256" key="6">
    <source>
        <dbReference type="SAM" id="Phobius"/>
    </source>
</evidence>